<proteinExistence type="predicted"/>
<protein>
    <submittedName>
        <fullName evidence="2">Uncharacterized protein</fullName>
    </submittedName>
</protein>
<keyword evidence="3" id="KW-1185">Reference proteome</keyword>
<evidence type="ECO:0000313" key="2">
    <source>
        <dbReference type="EnsemblMetazoa" id="G18770.1:cds"/>
    </source>
</evidence>
<dbReference type="AlphaFoldDB" id="A0A8W8JFL6"/>
<organism evidence="2 3">
    <name type="scientific">Magallana gigas</name>
    <name type="common">Pacific oyster</name>
    <name type="synonym">Crassostrea gigas</name>
    <dbReference type="NCBI Taxonomy" id="29159"/>
    <lineage>
        <taxon>Eukaryota</taxon>
        <taxon>Metazoa</taxon>
        <taxon>Spiralia</taxon>
        <taxon>Lophotrochozoa</taxon>
        <taxon>Mollusca</taxon>
        <taxon>Bivalvia</taxon>
        <taxon>Autobranchia</taxon>
        <taxon>Pteriomorphia</taxon>
        <taxon>Ostreida</taxon>
        <taxon>Ostreoidea</taxon>
        <taxon>Ostreidae</taxon>
        <taxon>Magallana</taxon>
    </lineage>
</organism>
<feature type="region of interest" description="Disordered" evidence="1">
    <location>
        <begin position="1"/>
        <end position="153"/>
    </location>
</feature>
<feature type="compositionally biased region" description="Basic and acidic residues" evidence="1">
    <location>
        <begin position="97"/>
        <end position="134"/>
    </location>
</feature>
<feature type="compositionally biased region" description="Basic and acidic residues" evidence="1">
    <location>
        <begin position="143"/>
        <end position="153"/>
    </location>
</feature>
<feature type="compositionally biased region" description="Basic and acidic residues" evidence="1">
    <location>
        <begin position="1"/>
        <end position="34"/>
    </location>
</feature>
<reference evidence="2" key="1">
    <citation type="submission" date="2022-08" db="UniProtKB">
        <authorList>
            <consortium name="EnsemblMetazoa"/>
        </authorList>
    </citation>
    <scope>IDENTIFICATION</scope>
    <source>
        <strain evidence="2">05x7-T-G4-1.051#20</strain>
    </source>
</reference>
<evidence type="ECO:0000313" key="3">
    <source>
        <dbReference type="Proteomes" id="UP000005408"/>
    </source>
</evidence>
<evidence type="ECO:0000256" key="1">
    <source>
        <dbReference type="SAM" id="MobiDB-lite"/>
    </source>
</evidence>
<dbReference type="Proteomes" id="UP000005408">
    <property type="component" value="Unassembled WGS sequence"/>
</dbReference>
<accession>A0A8W8JFL6</accession>
<dbReference type="EnsemblMetazoa" id="G18770.1">
    <property type="protein sequence ID" value="G18770.1:cds"/>
    <property type="gene ID" value="G18770"/>
</dbReference>
<sequence length="153" mass="17355">MSALEKELRQLHDGLPKTAEKSHARDSGIPDSRHTTLLGEKSYKSSGAKPKQLKKTTSFLGDDEPSFVENFNELTSRKQRVSSTPYIDSAAIDDPDDSRPYEDNVTRRRQKKDDNEPVRSGVEADKFDDHRMHDGPTYARSTQSDEEKVVFDI</sequence>
<name>A0A8W8JFL6_MAGGI</name>